<dbReference type="Proteomes" id="UP000009183">
    <property type="component" value="Chromosome 14"/>
</dbReference>
<protein>
    <submittedName>
        <fullName evidence="1">Uncharacterized protein</fullName>
    </submittedName>
</protein>
<organism evidence="1 2">
    <name type="scientific">Vitis vinifera</name>
    <name type="common">Grape</name>
    <dbReference type="NCBI Taxonomy" id="29760"/>
    <lineage>
        <taxon>Eukaryota</taxon>
        <taxon>Viridiplantae</taxon>
        <taxon>Streptophyta</taxon>
        <taxon>Embryophyta</taxon>
        <taxon>Tracheophyta</taxon>
        <taxon>Spermatophyta</taxon>
        <taxon>Magnoliopsida</taxon>
        <taxon>eudicotyledons</taxon>
        <taxon>Gunneridae</taxon>
        <taxon>Pentapetalae</taxon>
        <taxon>rosids</taxon>
        <taxon>Vitales</taxon>
        <taxon>Vitaceae</taxon>
        <taxon>Viteae</taxon>
        <taxon>Vitis</taxon>
    </lineage>
</organism>
<dbReference type="InParanoid" id="F6HSR6"/>
<evidence type="ECO:0000313" key="1">
    <source>
        <dbReference type="EMBL" id="CCB57707.1"/>
    </source>
</evidence>
<name>F6HSR6_VITVI</name>
<dbReference type="HOGENOM" id="CLU_3393177_0_0_1"/>
<dbReference type="EMBL" id="FN596245">
    <property type="protein sequence ID" value="CCB57707.1"/>
    <property type="molecule type" value="Genomic_DNA"/>
</dbReference>
<dbReference type="PaxDb" id="29760-VIT_14s0006g02780.t01"/>
<evidence type="ECO:0000313" key="2">
    <source>
        <dbReference type="Proteomes" id="UP000009183"/>
    </source>
</evidence>
<keyword evidence="2" id="KW-1185">Reference proteome</keyword>
<reference evidence="2" key="1">
    <citation type="journal article" date="2007" name="Nature">
        <title>The grapevine genome sequence suggests ancestral hexaploidization in major angiosperm phyla.</title>
        <authorList>
            <consortium name="The French-Italian Public Consortium for Grapevine Genome Characterization."/>
            <person name="Jaillon O."/>
            <person name="Aury J.-M."/>
            <person name="Noel B."/>
            <person name="Policriti A."/>
            <person name="Clepet C."/>
            <person name="Casagrande A."/>
            <person name="Choisne N."/>
            <person name="Aubourg S."/>
            <person name="Vitulo N."/>
            <person name="Jubin C."/>
            <person name="Vezzi A."/>
            <person name="Legeai F."/>
            <person name="Hugueney P."/>
            <person name="Dasilva C."/>
            <person name="Horner D."/>
            <person name="Mica E."/>
            <person name="Jublot D."/>
            <person name="Poulain J."/>
            <person name="Bruyere C."/>
            <person name="Billault A."/>
            <person name="Segurens B."/>
            <person name="Gouyvenoux M."/>
            <person name="Ugarte E."/>
            <person name="Cattonaro F."/>
            <person name="Anthouard V."/>
            <person name="Vico V."/>
            <person name="Del Fabbro C."/>
            <person name="Alaux M."/>
            <person name="Di Gaspero G."/>
            <person name="Dumas V."/>
            <person name="Felice N."/>
            <person name="Paillard S."/>
            <person name="Juman I."/>
            <person name="Moroldo M."/>
            <person name="Scalabrin S."/>
            <person name="Canaguier A."/>
            <person name="Le Clainche I."/>
            <person name="Malacrida G."/>
            <person name="Durand E."/>
            <person name="Pesole G."/>
            <person name="Laucou V."/>
            <person name="Chatelet P."/>
            <person name="Merdinoglu D."/>
            <person name="Delledonne M."/>
            <person name="Pezzotti M."/>
            <person name="Lecharny A."/>
            <person name="Scarpelli C."/>
            <person name="Artiguenave F."/>
            <person name="Pe M.E."/>
            <person name="Valle G."/>
            <person name="Morgante M."/>
            <person name="Caboche M."/>
            <person name="Adam-Blondon A.-F."/>
            <person name="Weissenbach J."/>
            <person name="Quetier F."/>
            <person name="Wincker P."/>
        </authorList>
    </citation>
    <scope>NUCLEOTIDE SEQUENCE [LARGE SCALE GENOMIC DNA]</scope>
    <source>
        <strain evidence="2">cv. Pinot noir / PN40024</strain>
    </source>
</reference>
<gene>
    <name evidence="1" type="ordered locus">VIT_14s0006g02780</name>
</gene>
<accession>F6HSR6</accession>
<proteinExistence type="predicted"/>
<dbReference type="AlphaFoldDB" id="F6HSR6"/>
<sequence>MESPDDAGLTWMIEALRAGELLKTNNNYITNG</sequence>